<dbReference type="InterPro" id="IPR028012">
    <property type="entry name" value="Rua1_C"/>
</dbReference>
<dbReference type="OrthoDB" id="5595379at2759"/>
<evidence type="ECO:0000259" key="2">
    <source>
        <dbReference type="Pfam" id="PF14616"/>
    </source>
</evidence>
<comment type="caution">
    <text evidence="3">The sequence shown here is derived from an EMBL/GenBank/DDBJ whole genome shotgun (WGS) entry which is preliminary data.</text>
</comment>
<gene>
    <name evidence="3" type="ORF">INT44_001774</name>
</gene>
<feature type="region of interest" description="Disordered" evidence="1">
    <location>
        <begin position="165"/>
        <end position="217"/>
    </location>
</feature>
<dbReference type="PANTHER" id="PTHR28125:SF3">
    <property type="entry name" value="TRANSCRIPTION REGULATOR RUA1 C-TERMINAL DOMAIN-CONTAINING PROTEIN"/>
    <property type="match status" value="1"/>
</dbReference>
<proteinExistence type="predicted"/>
<evidence type="ECO:0000256" key="1">
    <source>
        <dbReference type="SAM" id="MobiDB-lite"/>
    </source>
</evidence>
<evidence type="ECO:0000313" key="3">
    <source>
        <dbReference type="EMBL" id="KAG2178621.1"/>
    </source>
</evidence>
<feature type="domain" description="Transcription regulator Rua1 C-terminal" evidence="2">
    <location>
        <begin position="434"/>
        <end position="532"/>
    </location>
</feature>
<keyword evidence="4" id="KW-1185">Reference proteome</keyword>
<feature type="region of interest" description="Disordered" evidence="1">
    <location>
        <begin position="67"/>
        <end position="89"/>
    </location>
</feature>
<dbReference type="Pfam" id="PF14616">
    <property type="entry name" value="Rua1_C"/>
    <property type="match status" value="1"/>
</dbReference>
<feature type="compositionally biased region" description="Acidic residues" evidence="1">
    <location>
        <begin position="392"/>
        <end position="404"/>
    </location>
</feature>
<dbReference type="AlphaFoldDB" id="A0A8H7PSU7"/>
<feature type="region of interest" description="Disordered" evidence="1">
    <location>
        <begin position="24"/>
        <end position="43"/>
    </location>
</feature>
<feature type="compositionally biased region" description="Polar residues" evidence="1">
    <location>
        <begin position="29"/>
        <end position="43"/>
    </location>
</feature>
<accession>A0A8H7PSU7</accession>
<reference evidence="3" key="1">
    <citation type="submission" date="2020-12" db="EMBL/GenBank/DDBJ databases">
        <title>Metabolic potential, ecology and presence of endohyphal bacteria is reflected in genomic diversity of Mucoromycotina.</title>
        <authorList>
            <person name="Muszewska A."/>
            <person name="Okrasinska A."/>
            <person name="Steczkiewicz K."/>
            <person name="Drgas O."/>
            <person name="Orlowska M."/>
            <person name="Perlinska-Lenart U."/>
            <person name="Aleksandrzak-Piekarczyk T."/>
            <person name="Szatraj K."/>
            <person name="Zielenkiewicz U."/>
            <person name="Pilsyk S."/>
            <person name="Malc E."/>
            <person name="Mieczkowski P."/>
            <person name="Kruszewska J.S."/>
            <person name="Biernat P."/>
            <person name="Pawlowska J."/>
        </authorList>
    </citation>
    <scope>NUCLEOTIDE SEQUENCE</scope>
    <source>
        <strain evidence="3">WA0000051536</strain>
    </source>
</reference>
<sequence>MEIQASLLTYPPPASNINVARNTDDNSIKADNSGSSPLLTPSSMAGMFTPSAFPDYVSMYEDQKVASNTPSADLTPQSTSYPPAESTNSPIVHSALHLLPKYEKRKSSPAALESTIGYDEQPPNFNEPRNSIEAAMLLANFTRSPAFLSRTPSDKDIFGNKVTSWNDGFSTPPPLPTDQRASDITPDNGYKQPPSRVPTPQAQMPNDPWRPLSTNPYMSDEPTIDLMRRHSYDVSTTWRNNQPAVDRATLLQMAGGTSEQTTSAFTPVVREQPQSRQESTPVQTVYTFTSDDGTRLSWMPSVSFEQASGPTTSFLSQPSPSVDSSQDVMLQNTDMNNMKRSATPADSKFELGYIYNDRRSQTPHHPLVPNTPEEKAPKPKKARARSPASESIADDMNAEVDSDSWPDMAPKDVEAALTDPEARPRQQKLRYDGDQYTPKWVRYNGQAKEGLCDTCTPGKWLQLKNSAFWYHKQFFHGISSVSGKEFTEPIETRWVDQDVKEGLCHQCHQWVPVSNVKRKNTVLWYRHAHKCHVYHKPKAPAKKH</sequence>
<feature type="region of interest" description="Disordered" evidence="1">
    <location>
        <begin position="359"/>
        <end position="409"/>
    </location>
</feature>
<dbReference type="Proteomes" id="UP000612746">
    <property type="component" value="Unassembled WGS sequence"/>
</dbReference>
<dbReference type="PANTHER" id="PTHR28125">
    <property type="entry name" value="MEIOTIC EXPRESSION UP-REGULATED PROTEIN 26"/>
    <property type="match status" value="1"/>
</dbReference>
<organism evidence="3 4">
    <name type="scientific">Umbelopsis vinacea</name>
    <dbReference type="NCBI Taxonomy" id="44442"/>
    <lineage>
        <taxon>Eukaryota</taxon>
        <taxon>Fungi</taxon>
        <taxon>Fungi incertae sedis</taxon>
        <taxon>Mucoromycota</taxon>
        <taxon>Mucoromycotina</taxon>
        <taxon>Umbelopsidomycetes</taxon>
        <taxon>Umbelopsidales</taxon>
        <taxon>Umbelopsidaceae</taxon>
        <taxon>Umbelopsis</taxon>
    </lineage>
</organism>
<evidence type="ECO:0000313" key="4">
    <source>
        <dbReference type="Proteomes" id="UP000612746"/>
    </source>
</evidence>
<protein>
    <recommendedName>
        <fullName evidence="2">Transcription regulator Rua1 C-terminal domain-containing protein</fullName>
    </recommendedName>
</protein>
<name>A0A8H7PSU7_9FUNG</name>
<dbReference type="EMBL" id="JAEPRA010000011">
    <property type="protein sequence ID" value="KAG2178621.1"/>
    <property type="molecule type" value="Genomic_DNA"/>
</dbReference>